<keyword evidence="7" id="KW-1005">Bacterial flagellum biogenesis</keyword>
<dbReference type="GO" id="GO:0005047">
    <property type="term" value="F:signal recognition particle binding"/>
    <property type="evidence" value="ECO:0007669"/>
    <property type="project" value="TreeGrafter"/>
</dbReference>
<evidence type="ECO:0000256" key="2">
    <source>
        <dbReference type="ARBA" id="ARBA00008531"/>
    </source>
</evidence>
<evidence type="ECO:0000256" key="1">
    <source>
        <dbReference type="ARBA" id="ARBA00004413"/>
    </source>
</evidence>
<dbReference type="GO" id="GO:0006614">
    <property type="term" value="P:SRP-dependent cotranslational protein targeting to membrane"/>
    <property type="evidence" value="ECO:0007669"/>
    <property type="project" value="UniProtKB-UniRule"/>
</dbReference>
<dbReference type="GO" id="GO:0015031">
    <property type="term" value="P:protein transport"/>
    <property type="evidence" value="ECO:0007669"/>
    <property type="project" value="UniProtKB-KW"/>
</dbReference>
<comment type="similarity">
    <text evidence="2">Belongs to the GTP-binding SRP family.</text>
</comment>
<feature type="domain" description="AAA+ ATPase" evidence="14">
    <location>
        <begin position="168"/>
        <end position="314"/>
    </location>
</feature>
<proteinExistence type="inferred from homology"/>
<evidence type="ECO:0000256" key="12">
    <source>
        <dbReference type="ARBA" id="ARBA00025337"/>
    </source>
</evidence>
<keyword evidence="16" id="KW-0282">Flagellum</keyword>
<dbReference type="Gene3D" id="1.20.120.1380">
    <property type="entry name" value="Flagellar FlhF biosynthesis protein, N domain"/>
    <property type="match status" value="1"/>
</dbReference>
<dbReference type="SMART" id="SM00962">
    <property type="entry name" value="SRP54"/>
    <property type="match status" value="1"/>
</dbReference>
<evidence type="ECO:0000259" key="14">
    <source>
        <dbReference type="SMART" id="SM00382"/>
    </source>
</evidence>
<feature type="domain" description="SRP54-type proteins GTP-binding" evidence="15">
    <location>
        <begin position="169"/>
        <end position="360"/>
    </location>
</feature>
<evidence type="ECO:0000256" key="7">
    <source>
        <dbReference type="ARBA" id="ARBA00022795"/>
    </source>
</evidence>
<reference evidence="16 17" key="1">
    <citation type="submission" date="2019-09" db="EMBL/GenBank/DDBJ databases">
        <title>In-depth cultivation of the pig gut microbiome towards novel bacterial diversity and tailored functional studies.</title>
        <authorList>
            <person name="Wylensek D."/>
            <person name="Hitch T.C.A."/>
            <person name="Clavel T."/>
        </authorList>
    </citation>
    <scope>NUCLEOTIDE SEQUENCE [LARGE SCALE GENOMIC DNA]</scope>
    <source>
        <strain evidence="16 17">WCA3-693-APC-4?</strain>
    </source>
</reference>
<keyword evidence="9" id="KW-0342">GTP-binding</keyword>
<dbReference type="SMART" id="SM00382">
    <property type="entry name" value="AAA"/>
    <property type="match status" value="1"/>
</dbReference>
<dbReference type="SUPFAM" id="SSF52540">
    <property type="entry name" value="P-loop containing nucleoside triphosphate hydrolases"/>
    <property type="match status" value="1"/>
</dbReference>
<organism evidence="16 17">
    <name type="scientific">Tissierella pigra</name>
    <dbReference type="NCBI Taxonomy" id="2607614"/>
    <lineage>
        <taxon>Bacteria</taxon>
        <taxon>Bacillati</taxon>
        <taxon>Bacillota</taxon>
        <taxon>Tissierellia</taxon>
        <taxon>Tissierellales</taxon>
        <taxon>Tissierellaceae</taxon>
        <taxon>Tissierella</taxon>
    </lineage>
</organism>
<dbReference type="InterPro" id="IPR027417">
    <property type="entry name" value="P-loop_NTPase"/>
</dbReference>
<evidence type="ECO:0000256" key="6">
    <source>
        <dbReference type="ARBA" id="ARBA00022741"/>
    </source>
</evidence>
<dbReference type="GO" id="GO:0005525">
    <property type="term" value="F:GTP binding"/>
    <property type="evidence" value="ECO:0007669"/>
    <property type="project" value="UniProtKB-UniRule"/>
</dbReference>
<keyword evidence="8" id="KW-0653">Protein transport</keyword>
<evidence type="ECO:0000256" key="10">
    <source>
        <dbReference type="ARBA" id="ARBA00023136"/>
    </source>
</evidence>
<dbReference type="GO" id="GO:0005886">
    <property type="term" value="C:plasma membrane"/>
    <property type="evidence" value="ECO:0007669"/>
    <property type="project" value="UniProtKB-SubCell"/>
</dbReference>
<keyword evidence="5" id="KW-1003">Cell membrane</keyword>
<gene>
    <name evidence="16" type="primary">flhF</name>
    <name evidence="16" type="ORF">FYJ83_00815</name>
</gene>
<evidence type="ECO:0000256" key="8">
    <source>
        <dbReference type="ARBA" id="ARBA00022927"/>
    </source>
</evidence>
<accession>A0A6N7XE27</accession>
<keyword evidence="6" id="KW-0547">Nucleotide-binding</keyword>
<dbReference type="GO" id="GO:0044781">
    <property type="term" value="P:bacterial-type flagellum organization"/>
    <property type="evidence" value="ECO:0007669"/>
    <property type="project" value="UniProtKB-UniRule"/>
</dbReference>
<dbReference type="CDD" id="cd17873">
    <property type="entry name" value="FlhF"/>
    <property type="match status" value="1"/>
</dbReference>
<protein>
    <recommendedName>
        <fullName evidence="3 13">Flagellar biosynthesis protein FlhF</fullName>
    </recommendedName>
</protein>
<evidence type="ECO:0000256" key="11">
    <source>
        <dbReference type="ARBA" id="ARBA00023225"/>
    </source>
</evidence>
<dbReference type="Gene3D" id="3.40.50.300">
    <property type="entry name" value="P-loop containing nucleotide triphosphate hydrolases"/>
    <property type="match status" value="1"/>
</dbReference>
<evidence type="ECO:0000256" key="13">
    <source>
        <dbReference type="NCBIfam" id="TIGR03499"/>
    </source>
</evidence>
<dbReference type="InterPro" id="IPR020006">
    <property type="entry name" value="FlhF"/>
</dbReference>
<dbReference type="FunFam" id="3.40.50.300:FF:000695">
    <property type="entry name" value="Flagellar biosynthesis regulator FlhF"/>
    <property type="match status" value="1"/>
</dbReference>
<keyword evidence="11" id="KW-1006">Bacterial flagellum protein export</keyword>
<dbReference type="InterPro" id="IPR047040">
    <property type="entry name" value="FlhF__GTPase_dom"/>
</dbReference>
<dbReference type="AlphaFoldDB" id="A0A6N7XE27"/>
<keyword evidence="17" id="KW-1185">Reference proteome</keyword>
<evidence type="ECO:0000256" key="3">
    <source>
        <dbReference type="ARBA" id="ARBA00014919"/>
    </source>
</evidence>
<dbReference type="NCBIfam" id="TIGR03499">
    <property type="entry name" value="FlhF"/>
    <property type="match status" value="1"/>
</dbReference>
<dbReference type="EMBL" id="VUNQ01000001">
    <property type="protein sequence ID" value="MSU00006.1"/>
    <property type="molecule type" value="Genomic_DNA"/>
</dbReference>
<evidence type="ECO:0000256" key="4">
    <source>
        <dbReference type="ARBA" id="ARBA00022448"/>
    </source>
</evidence>
<evidence type="ECO:0000256" key="9">
    <source>
        <dbReference type="ARBA" id="ARBA00023134"/>
    </source>
</evidence>
<comment type="function">
    <text evidence="12">Necessary for flagellar biosynthesis. May be involved in translocation of the flagellum.</text>
</comment>
<dbReference type="InterPro" id="IPR000897">
    <property type="entry name" value="SRP54_GTPase_dom"/>
</dbReference>
<comment type="subcellular location">
    <subcellularLocation>
        <location evidence="1">Cell membrane</location>
        <topology evidence="1">Peripheral membrane protein</topology>
        <orientation evidence="1">Cytoplasmic side</orientation>
    </subcellularLocation>
</comment>
<dbReference type="Pfam" id="PF00448">
    <property type="entry name" value="SRP54"/>
    <property type="match status" value="1"/>
</dbReference>
<dbReference type="GO" id="GO:0003924">
    <property type="term" value="F:GTPase activity"/>
    <property type="evidence" value="ECO:0007669"/>
    <property type="project" value="UniProtKB-UniRule"/>
</dbReference>
<dbReference type="PANTHER" id="PTHR43134:SF3">
    <property type="entry name" value="FLAGELLAR BIOSYNTHESIS PROTEIN FLHF"/>
    <property type="match status" value="1"/>
</dbReference>
<dbReference type="InterPro" id="IPR003593">
    <property type="entry name" value="AAA+_ATPase"/>
</dbReference>
<evidence type="ECO:0000259" key="15">
    <source>
        <dbReference type="SMART" id="SM00962"/>
    </source>
</evidence>
<keyword evidence="10" id="KW-0472">Membrane</keyword>
<evidence type="ECO:0000313" key="17">
    <source>
        <dbReference type="Proteomes" id="UP000469523"/>
    </source>
</evidence>
<evidence type="ECO:0000313" key="16">
    <source>
        <dbReference type="EMBL" id="MSU00006.1"/>
    </source>
</evidence>
<keyword evidence="16" id="KW-0966">Cell projection</keyword>
<evidence type="ECO:0000256" key="5">
    <source>
        <dbReference type="ARBA" id="ARBA00022475"/>
    </source>
</evidence>
<dbReference type="Proteomes" id="UP000469523">
    <property type="component" value="Unassembled WGS sequence"/>
</dbReference>
<name>A0A6N7XE27_9FIRM</name>
<sequence>MMKIKKYIGKTTHEAMLKLKMELGPDAVVLSTKTIRAKGIFSYFKKPLVEITAAFEEKDLLRSKSAVHPYAKELNNINKELAQLKNMIMNSSLSKMEDRKEEIPPILEEFYKIMVENGVNSEIAINLLKKMEEEVNLSGKDRNTIKKILKFSLVEVLGKPQPIEVDESQKIVFFVGPTGVGKTTTLAKVAASFVLKDEYKIGLITSDTYRIAAVEQLKTYSDILQLPLEIAYDKTDMEKAIYNFKDKDIIFIDTAGRNHNDIEQIQELKHTIDTTKVKDIFLLINANIDWNVLNTLISKYNFLDNYRLIITKIDEAENYGNIFNIRYITNKELSYLTTGQNVPDDIQIIDVDHIADKLIEEKDNE</sequence>
<keyword evidence="4" id="KW-0813">Transport</keyword>
<comment type="caution">
    <text evidence="16">The sequence shown here is derived from an EMBL/GenBank/DDBJ whole genome shotgun (WGS) entry which is preliminary data.</text>
</comment>
<dbReference type="PANTHER" id="PTHR43134">
    <property type="entry name" value="SIGNAL RECOGNITION PARTICLE RECEPTOR SUBUNIT ALPHA"/>
    <property type="match status" value="1"/>
</dbReference>
<keyword evidence="16" id="KW-0969">Cilium</keyword>